<keyword evidence="7" id="KW-0539">Nucleus</keyword>
<dbReference type="InterPro" id="IPR016181">
    <property type="entry name" value="Acyl_CoA_acyltransferase"/>
</dbReference>
<dbReference type="PANTHER" id="PTHR45884">
    <property type="entry name" value="N-ACETYLTRANSFERASE ECO"/>
    <property type="match status" value="1"/>
</dbReference>
<keyword evidence="6" id="KW-0862">Zinc</keyword>
<evidence type="ECO:0000313" key="13">
    <source>
        <dbReference type="EMBL" id="KAF2155013.1"/>
    </source>
</evidence>
<keyword evidence="8" id="KW-0131">Cell cycle</keyword>
<evidence type="ECO:0000256" key="2">
    <source>
        <dbReference type="ARBA" id="ARBA00005816"/>
    </source>
</evidence>
<keyword evidence="5" id="KW-0863">Zinc-finger</keyword>
<dbReference type="GO" id="GO:0061733">
    <property type="term" value="F:protein-lysine-acetyltransferase activity"/>
    <property type="evidence" value="ECO:0007669"/>
    <property type="project" value="TreeGrafter"/>
</dbReference>
<gene>
    <name evidence="13" type="ORF">K461DRAFT_291912</name>
</gene>
<evidence type="ECO:0000256" key="5">
    <source>
        <dbReference type="ARBA" id="ARBA00022771"/>
    </source>
</evidence>
<comment type="caution">
    <text evidence="13">The sequence shown here is derived from an EMBL/GenBank/DDBJ whole genome shotgun (WGS) entry which is preliminary data.</text>
</comment>
<evidence type="ECO:0000256" key="3">
    <source>
        <dbReference type="ARBA" id="ARBA00022679"/>
    </source>
</evidence>
<evidence type="ECO:0000256" key="8">
    <source>
        <dbReference type="ARBA" id="ARBA00023306"/>
    </source>
</evidence>
<reference evidence="13" key="1">
    <citation type="journal article" date="2020" name="Stud. Mycol.">
        <title>101 Dothideomycetes genomes: a test case for predicting lifestyles and emergence of pathogens.</title>
        <authorList>
            <person name="Haridas S."/>
            <person name="Albert R."/>
            <person name="Binder M."/>
            <person name="Bloem J."/>
            <person name="Labutti K."/>
            <person name="Salamov A."/>
            <person name="Andreopoulos B."/>
            <person name="Baker S."/>
            <person name="Barry K."/>
            <person name="Bills G."/>
            <person name="Bluhm B."/>
            <person name="Cannon C."/>
            <person name="Castanera R."/>
            <person name="Culley D."/>
            <person name="Daum C."/>
            <person name="Ezra D."/>
            <person name="Gonzalez J."/>
            <person name="Henrissat B."/>
            <person name="Kuo A."/>
            <person name="Liang C."/>
            <person name="Lipzen A."/>
            <person name="Lutzoni F."/>
            <person name="Magnuson J."/>
            <person name="Mondo S."/>
            <person name="Nolan M."/>
            <person name="Ohm R."/>
            <person name="Pangilinan J."/>
            <person name="Park H.-J."/>
            <person name="Ramirez L."/>
            <person name="Alfaro M."/>
            <person name="Sun H."/>
            <person name="Tritt A."/>
            <person name="Yoshinaga Y."/>
            <person name="Zwiers L.-H."/>
            <person name="Turgeon B."/>
            <person name="Goodwin S."/>
            <person name="Spatafora J."/>
            <person name="Crous P."/>
            <person name="Grigoriev I."/>
        </authorList>
    </citation>
    <scope>NUCLEOTIDE SEQUENCE</scope>
    <source>
        <strain evidence="13">CBS 260.36</strain>
    </source>
</reference>
<evidence type="ECO:0000259" key="12">
    <source>
        <dbReference type="Pfam" id="PF13880"/>
    </source>
</evidence>
<dbReference type="AlphaFoldDB" id="A0A9P4J9Q7"/>
<organism evidence="13 14">
    <name type="scientific">Myriangium duriaei CBS 260.36</name>
    <dbReference type="NCBI Taxonomy" id="1168546"/>
    <lineage>
        <taxon>Eukaryota</taxon>
        <taxon>Fungi</taxon>
        <taxon>Dikarya</taxon>
        <taxon>Ascomycota</taxon>
        <taxon>Pezizomycotina</taxon>
        <taxon>Dothideomycetes</taxon>
        <taxon>Dothideomycetidae</taxon>
        <taxon>Myriangiales</taxon>
        <taxon>Myriangiaceae</taxon>
        <taxon>Myriangium</taxon>
    </lineage>
</organism>
<dbReference type="SUPFAM" id="SSF55729">
    <property type="entry name" value="Acyl-CoA N-acyltransferases (Nat)"/>
    <property type="match status" value="1"/>
</dbReference>
<evidence type="ECO:0000256" key="7">
    <source>
        <dbReference type="ARBA" id="ARBA00023242"/>
    </source>
</evidence>
<dbReference type="InterPro" id="IPR028005">
    <property type="entry name" value="AcTrfase_ESCO_Znf_dom"/>
</dbReference>
<dbReference type="Pfam" id="PF13878">
    <property type="entry name" value="zf-C2H2_3"/>
    <property type="match status" value="1"/>
</dbReference>
<feature type="compositionally biased region" description="Basic and acidic residues" evidence="10">
    <location>
        <begin position="29"/>
        <end position="38"/>
    </location>
</feature>
<evidence type="ECO:0000256" key="9">
    <source>
        <dbReference type="ARBA" id="ARBA00023315"/>
    </source>
</evidence>
<evidence type="ECO:0008006" key="15">
    <source>
        <dbReference type="Google" id="ProtNLM"/>
    </source>
</evidence>
<evidence type="ECO:0000256" key="1">
    <source>
        <dbReference type="ARBA" id="ARBA00004123"/>
    </source>
</evidence>
<feature type="domain" description="N-acetyltransferase ESCO zinc-finger" evidence="11">
    <location>
        <begin position="129"/>
        <end position="166"/>
    </location>
</feature>
<dbReference type="GO" id="GO:0008270">
    <property type="term" value="F:zinc ion binding"/>
    <property type="evidence" value="ECO:0007669"/>
    <property type="project" value="UniProtKB-KW"/>
</dbReference>
<evidence type="ECO:0000259" key="11">
    <source>
        <dbReference type="Pfam" id="PF13878"/>
    </source>
</evidence>
<keyword evidence="3" id="KW-0808">Transferase</keyword>
<feature type="region of interest" description="Disordered" evidence="10">
    <location>
        <begin position="1"/>
        <end position="50"/>
    </location>
</feature>
<protein>
    <recommendedName>
        <fullName evidence="15">N-acetyltransferase domain-containing protein</fullName>
    </recommendedName>
</protein>
<comment type="similarity">
    <text evidence="2">Belongs to the acetyltransferase family. ECO subfamily.</text>
</comment>
<dbReference type="GO" id="GO:0007064">
    <property type="term" value="P:mitotic sister chromatid cohesion"/>
    <property type="evidence" value="ECO:0007669"/>
    <property type="project" value="TreeGrafter"/>
</dbReference>
<proteinExistence type="inferred from homology"/>
<evidence type="ECO:0000313" key="14">
    <source>
        <dbReference type="Proteomes" id="UP000799439"/>
    </source>
</evidence>
<dbReference type="OrthoDB" id="428854at2759"/>
<comment type="subcellular location">
    <subcellularLocation>
        <location evidence="1">Nucleus</location>
    </subcellularLocation>
</comment>
<keyword evidence="14" id="KW-1185">Reference proteome</keyword>
<dbReference type="GO" id="GO:0005634">
    <property type="term" value="C:nucleus"/>
    <property type="evidence" value="ECO:0007669"/>
    <property type="project" value="UniProtKB-SubCell"/>
</dbReference>
<dbReference type="Pfam" id="PF13880">
    <property type="entry name" value="Acetyltransf_13"/>
    <property type="match status" value="1"/>
</dbReference>
<feature type="domain" description="N-acetyltransferase ESCO acetyl-transferase" evidence="12">
    <location>
        <begin position="304"/>
        <end position="371"/>
    </location>
</feature>
<evidence type="ECO:0000256" key="6">
    <source>
        <dbReference type="ARBA" id="ARBA00022833"/>
    </source>
</evidence>
<name>A0A9P4J9Q7_9PEZI</name>
<evidence type="ECO:0000256" key="4">
    <source>
        <dbReference type="ARBA" id="ARBA00022723"/>
    </source>
</evidence>
<accession>A0A9P4J9Q7</accession>
<evidence type="ECO:0000256" key="10">
    <source>
        <dbReference type="SAM" id="MobiDB-lite"/>
    </source>
</evidence>
<sequence>MNDPIHAKKAVKTYSKLDKRRRSATEQTGETKRRRIEEVVQPEASKPTPFSTLKAWLKSSSPCPSLPSTPDYRSNSAPIFSDGLQSCLTPPSSPPNLPIEPAALQPFDREVLAPITGNLTREARSQLVQMQINLGSNLQKTCKDCGMTYVKSNAEDSALHDKFHARHLNGLDLGKPFRKFAEPRALWRAQGRGDALVIVVDAKNGKFERGKVREVLGIVQAELGAVEISNDDLWSILGDSYAGRTASDADFATIGQSLYRAFLYLEGTKCVGLCLVKRISTGRKVVPSEPSEDGISIADETCSADVGISRIWTSKRHRQKGVARTLLDAVANSVDSRRPVSKDRFAFSQPTTAGASLARRWFGQQHGWLVYLD</sequence>
<dbReference type="GO" id="GO:0000785">
    <property type="term" value="C:chromatin"/>
    <property type="evidence" value="ECO:0007669"/>
    <property type="project" value="TreeGrafter"/>
</dbReference>
<dbReference type="InterPro" id="IPR028009">
    <property type="entry name" value="ESCO_Acetyltransf_dom"/>
</dbReference>
<keyword evidence="4" id="KW-0479">Metal-binding</keyword>
<dbReference type="EMBL" id="ML996083">
    <property type="protein sequence ID" value="KAF2155013.1"/>
    <property type="molecule type" value="Genomic_DNA"/>
</dbReference>
<dbReference type="PANTHER" id="PTHR45884:SF2">
    <property type="entry name" value="N-ACETYLTRANSFERASE ECO"/>
    <property type="match status" value="1"/>
</dbReference>
<dbReference type="Proteomes" id="UP000799439">
    <property type="component" value="Unassembled WGS sequence"/>
</dbReference>
<keyword evidence="9" id="KW-0012">Acyltransferase</keyword>